<dbReference type="GO" id="GO:0006886">
    <property type="term" value="P:intracellular protein transport"/>
    <property type="evidence" value="ECO:0007669"/>
    <property type="project" value="InterPro"/>
</dbReference>
<evidence type="ECO:0000313" key="5">
    <source>
        <dbReference type="Proteomes" id="UP001054252"/>
    </source>
</evidence>
<dbReference type="PANTHER" id="PTHR22746">
    <property type="entry name" value="RAB6A-GEF COMPLEX PARTNER PROTEIN 1"/>
    <property type="match status" value="1"/>
</dbReference>
<dbReference type="GO" id="GO:0034066">
    <property type="term" value="C:Ric1-Rgp1 guanyl-nucleotide exchange factor complex"/>
    <property type="evidence" value="ECO:0007669"/>
    <property type="project" value="InterPro"/>
</dbReference>
<proteinExistence type="predicted"/>
<comment type="subcellular location">
    <subcellularLocation>
        <location evidence="1">Membrane</location>
    </subcellularLocation>
</comment>
<reference evidence="4 5" key="1">
    <citation type="journal article" date="2021" name="Commun. Biol.">
        <title>The genome of Shorea leprosula (Dipterocarpaceae) highlights the ecological relevance of drought in aseasonal tropical rainforests.</title>
        <authorList>
            <person name="Ng K.K.S."/>
            <person name="Kobayashi M.J."/>
            <person name="Fawcett J.A."/>
            <person name="Hatakeyama M."/>
            <person name="Paape T."/>
            <person name="Ng C.H."/>
            <person name="Ang C.C."/>
            <person name="Tnah L.H."/>
            <person name="Lee C.T."/>
            <person name="Nishiyama T."/>
            <person name="Sese J."/>
            <person name="O'Brien M.J."/>
            <person name="Copetti D."/>
            <person name="Mohd Noor M.I."/>
            <person name="Ong R.C."/>
            <person name="Putra M."/>
            <person name="Sireger I.Z."/>
            <person name="Indrioko S."/>
            <person name="Kosugi Y."/>
            <person name="Izuno A."/>
            <person name="Isagi Y."/>
            <person name="Lee S.L."/>
            <person name="Shimizu K.K."/>
        </authorList>
    </citation>
    <scope>NUCLEOTIDE SEQUENCE [LARGE SCALE GENOMIC DNA]</scope>
    <source>
        <strain evidence="4">214</strain>
    </source>
</reference>
<dbReference type="GO" id="GO:0005829">
    <property type="term" value="C:cytosol"/>
    <property type="evidence" value="ECO:0007669"/>
    <property type="project" value="TreeGrafter"/>
</dbReference>
<dbReference type="InterPro" id="IPR040096">
    <property type="entry name" value="Ric1"/>
</dbReference>
<organism evidence="4 5">
    <name type="scientific">Rubroshorea leprosula</name>
    <dbReference type="NCBI Taxonomy" id="152421"/>
    <lineage>
        <taxon>Eukaryota</taxon>
        <taxon>Viridiplantae</taxon>
        <taxon>Streptophyta</taxon>
        <taxon>Embryophyta</taxon>
        <taxon>Tracheophyta</taxon>
        <taxon>Spermatophyta</taxon>
        <taxon>Magnoliopsida</taxon>
        <taxon>eudicotyledons</taxon>
        <taxon>Gunneridae</taxon>
        <taxon>Pentapetalae</taxon>
        <taxon>rosids</taxon>
        <taxon>malvids</taxon>
        <taxon>Malvales</taxon>
        <taxon>Dipterocarpaceae</taxon>
        <taxon>Rubroshorea</taxon>
    </lineage>
</organism>
<dbReference type="InterPro" id="IPR009771">
    <property type="entry name" value="RIC1_C"/>
</dbReference>
<comment type="caution">
    <text evidence="4">The sequence shown here is derived from an EMBL/GenBank/DDBJ whole genome shotgun (WGS) entry which is preliminary data.</text>
</comment>
<dbReference type="Proteomes" id="UP001054252">
    <property type="component" value="Unassembled WGS sequence"/>
</dbReference>
<sequence length="523" mass="59428">MDVYQDYILVTYHPFDVHVHIFHVKLFSELMPSSTPDLQSHPAAMHFIPDQIPSEVVLENHVSSSELCLILRTTGEVSLLDLDDGRERELTDSVELFWVTCGQSEEKTNLIDEVFWLDYDHRGMQVLIHLSGRIFCSIHRVSMMSFSASTEFPCFDQPTPQAQTILHCLLKRLLQACGFHLDERLILLVEILSDCVSGSLSGGGTKVWRLYLAQLSAEKPHFSHCMEWLLFTLFDAEISRQSINKNQSSVPNHAANVSLLEKTCDLIRNFPEYLDVVVSVARKTDGRHWVHLFSAAGRSTGVDLPFLILPSLGCNIGNIVYQLHNVCCLGTAFKGDGTALQLVIFFKPCIYMVMNIYKELVIAKLEGPAVSQYCALRLLQATLDESLYELDGELVRFLMGSGREYEQASPDSDKQSPRFLGHSEFASGLEQIGQKLQMGTLQSWLDAEFLLAHMCFVKFKEWIVVLATLLRRSEVFLDLFRHNVRLWKAYSMTLQSHPSFTEYHDLLDVLERRLSSVASPEDQ</sequence>
<evidence type="ECO:0000256" key="1">
    <source>
        <dbReference type="ARBA" id="ARBA00004370"/>
    </source>
</evidence>
<keyword evidence="2" id="KW-0472">Membrane</keyword>
<gene>
    <name evidence="4" type="ORF">SLEP1_g2361</name>
</gene>
<name>A0AAV5HP56_9ROSI</name>
<dbReference type="AlphaFoldDB" id="A0AAV5HP56"/>
<keyword evidence="5" id="KW-1185">Reference proteome</keyword>
<dbReference type="PANTHER" id="PTHR22746:SF10">
    <property type="entry name" value="GUANINE NUCLEOTIDE EXCHANGE FACTOR SUBUNIT RIC1"/>
    <property type="match status" value="1"/>
</dbReference>
<dbReference type="GO" id="GO:0042147">
    <property type="term" value="P:retrograde transport, endosome to Golgi"/>
    <property type="evidence" value="ECO:0007669"/>
    <property type="project" value="TreeGrafter"/>
</dbReference>
<dbReference type="Pfam" id="PF07064">
    <property type="entry name" value="RIC1"/>
    <property type="match status" value="1"/>
</dbReference>
<evidence type="ECO:0000313" key="4">
    <source>
        <dbReference type="EMBL" id="GKU88051.1"/>
    </source>
</evidence>
<evidence type="ECO:0000256" key="2">
    <source>
        <dbReference type="ARBA" id="ARBA00023136"/>
    </source>
</evidence>
<dbReference type="GO" id="GO:0000139">
    <property type="term" value="C:Golgi membrane"/>
    <property type="evidence" value="ECO:0007669"/>
    <property type="project" value="TreeGrafter"/>
</dbReference>
<evidence type="ECO:0000259" key="3">
    <source>
        <dbReference type="Pfam" id="PF07064"/>
    </source>
</evidence>
<protein>
    <recommendedName>
        <fullName evidence="3">RIC1 C-terminal alpha solenoid region domain-containing protein</fullName>
    </recommendedName>
</protein>
<dbReference type="EMBL" id="BPVZ01000002">
    <property type="protein sequence ID" value="GKU88051.1"/>
    <property type="molecule type" value="Genomic_DNA"/>
</dbReference>
<feature type="domain" description="RIC1 C-terminal alpha solenoid region" evidence="3">
    <location>
        <begin position="211"/>
        <end position="299"/>
    </location>
</feature>
<accession>A0AAV5HP56</accession>